<dbReference type="AlphaFoldDB" id="A0AA39W338"/>
<name>A0AA39W338_ACESA</name>
<dbReference type="InterPro" id="IPR057425">
    <property type="entry name" value="DUF2921_N"/>
</dbReference>
<reference evidence="3" key="1">
    <citation type="journal article" date="2022" name="Plant J.">
        <title>Strategies of tolerance reflected in two North American maple genomes.</title>
        <authorList>
            <person name="McEvoy S.L."/>
            <person name="Sezen U.U."/>
            <person name="Trouern-Trend A."/>
            <person name="McMahon S.M."/>
            <person name="Schaberg P.G."/>
            <person name="Yang J."/>
            <person name="Wegrzyn J.L."/>
            <person name="Swenson N.G."/>
        </authorList>
    </citation>
    <scope>NUCLEOTIDE SEQUENCE</scope>
    <source>
        <strain evidence="3">NS2018</strain>
    </source>
</reference>
<evidence type="ECO:0000313" key="3">
    <source>
        <dbReference type="EMBL" id="KAK0602202.1"/>
    </source>
</evidence>
<reference evidence="3" key="2">
    <citation type="submission" date="2023-06" db="EMBL/GenBank/DDBJ databases">
        <authorList>
            <person name="Swenson N.G."/>
            <person name="Wegrzyn J.L."/>
            <person name="Mcevoy S.L."/>
        </authorList>
    </citation>
    <scope>NUCLEOTIDE SEQUENCE</scope>
    <source>
        <strain evidence="3">NS2018</strain>
        <tissue evidence="3">Leaf</tissue>
    </source>
</reference>
<sequence length="646" mass="72690">MCKLKVMGSSSAITSSLVWFNAFVLFLLTIHCTATEISYHDHCSSIVPESPITAPEFASLPFPPFQNGYYDGGDTILDSNPFNYPRDNNKFQSFQLQTKHVFKTDLESVFKVEASLIFNISDIYYDGSLTCRTSYRRIEFSLKGFWSEYTGELCMVGTSFSYSSRQGNLLHLTAVLQLSGVKNSTITSLIWGTLQSLSSVDDPNYFEPISILMFPEKNYQYIKTSDEFENECCGDTNVAESSSSTSLSLGMTKSICSVLAFPVNTFRLEYASDCNSAKTCNPLGDDHVGFLPRLMFLSPNECSSEGQSVRFFIEFPNNSSYEHPFNPNTKFVGEGTWDWKKNSLHVVACRFTKKNTSLSNSQVGDCSVRMNLRFPAIWSIRNSISILGQIWSNKSMNDIGYFERIMFRSTDNNLLGVPGLKYEYTETNKVRMSCSMKKPVEKSRENFPDGHSNEMSFYTVGNSKEEFALGYWNPISVGDQIFQGSSESSMPVSKSSLASSGLYANISYKISLILRYYEPRIALFDISSSGSTRVEISAEGIYDAETGSLCMFGCRYLGLNNQTLKNDLMDYEIRVNLQFTSLNAKKEGVYITGSISSLQDKFDPLHFESVYVSSTSCYTWRIDTEIFRVMISNALACIFLCFSSCM</sequence>
<feature type="domain" description="DUF2921" evidence="2">
    <location>
        <begin position="445"/>
        <end position="610"/>
    </location>
</feature>
<evidence type="ECO:0000313" key="4">
    <source>
        <dbReference type="Proteomes" id="UP001168877"/>
    </source>
</evidence>
<feature type="signal peptide" evidence="1">
    <location>
        <begin position="1"/>
        <end position="34"/>
    </location>
</feature>
<protein>
    <recommendedName>
        <fullName evidence="2">DUF2921 domain-containing protein</fullName>
    </recommendedName>
</protein>
<accession>A0AA39W338</accession>
<dbReference type="PANTHER" id="PTHR33389:SF18">
    <property type="entry name" value="OS01G0677900 PROTEIN"/>
    <property type="match status" value="1"/>
</dbReference>
<organism evidence="3 4">
    <name type="scientific">Acer saccharum</name>
    <name type="common">Sugar maple</name>
    <dbReference type="NCBI Taxonomy" id="4024"/>
    <lineage>
        <taxon>Eukaryota</taxon>
        <taxon>Viridiplantae</taxon>
        <taxon>Streptophyta</taxon>
        <taxon>Embryophyta</taxon>
        <taxon>Tracheophyta</taxon>
        <taxon>Spermatophyta</taxon>
        <taxon>Magnoliopsida</taxon>
        <taxon>eudicotyledons</taxon>
        <taxon>Gunneridae</taxon>
        <taxon>Pentapetalae</taxon>
        <taxon>rosids</taxon>
        <taxon>malvids</taxon>
        <taxon>Sapindales</taxon>
        <taxon>Sapindaceae</taxon>
        <taxon>Hippocastanoideae</taxon>
        <taxon>Acereae</taxon>
        <taxon>Acer</taxon>
    </lineage>
</organism>
<keyword evidence="1" id="KW-0732">Signal</keyword>
<dbReference type="EMBL" id="JAUESC010000003">
    <property type="protein sequence ID" value="KAK0602202.1"/>
    <property type="molecule type" value="Genomic_DNA"/>
</dbReference>
<evidence type="ECO:0000259" key="2">
    <source>
        <dbReference type="Pfam" id="PF25333"/>
    </source>
</evidence>
<dbReference type="PANTHER" id="PTHR33389">
    <property type="entry name" value="FAMILY PROTEIN, PUTATIVE (DUF2921)-RELATED"/>
    <property type="match status" value="1"/>
</dbReference>
<proteinExistence type="predicted"/>
<feature type="domain" description="DUF2921" evidence="2">
    <location>
        <begin position="259"/>
        <end position="405"/>
    </location>
</feature>
<keyword evidence="4" id="KW-1185">Reference proteome</keyword>
<evidence type="ECO:0000256" key="1">
    <source>
        <dbReference type="SAM" id="SignalP"/>
    </source>
</evidence>
<dbReference type="Proteomes" id="UP001168877">
    <property type="component" value="Unassembled WGS sequence"/>
</dbReference>
<comment type="caution">
    <text evidence="3">The sequence shown here is derived from an EMBL/GenBank/DDBJ whole genome shotgun (WGS) entry which is preliminary data.</text>
</comment>
<feature type="chain" id="PRO_5041256604" description="DUF2921 domain-containing protein" evidence="1">
    <location>
        <begin position="35"/>
        <end position="646"/>
    </location>
</feature>
<dbReference type="Pfam" id="PF25333">
    <property type="entry name" value="DUF2921_N"/>
    <property type="match status" value="3"/>
</dbReference>
<gene>
    <name evidence="3" type="ORF">LWI29_031352</name>
</gene>
<feature type="domain" description="DUF2921" evidence="2">
    <location>
        <begin position="40"/>
        <end position="210"/>
    </location>
</feature>